<dbReference type="EMBL" id="JAERRF010000001">
    <property type="protein sequence ID" value="MBL1095170.1"/>
    <property type="molecule type" value="Genomic_DNA"/>
</dbReference>
<keyword evidence="1" id="KW-1133">Transmembrane helix</keyword>
<name>A0ABS1N5K9_9ACTN</name>
<comment type="caution">
    <text evidence="2">The sequence shown here is derived from an EMBL/GenBank/DDBJ whole genome shotgun (WGS) entry which is preliminary data.</text>
</comment>
<gene>
    <name evidence="2" type="ORF">JK363_00485</name>
</gene>
<keyword evidence="3" id="KW-1185">Reference proteome</keyword>
<protein>
    <submittedName>
        <fullName evidence="2">Uncharacterized protein</fullName>
    </submittedName>
</protein>
<feature type="transmembrane region" description="Helical" evidence="1">
    <location>
        <begin position="12"/>
        <end position="32"/>
    </location>
</feature>
<reference evidence="2 3" key="1">
    <citation type="submission" date="2021-01" db="EMBL/GenBank/DDBJ databases">
        <title>WGS of actinomycetes isolated from Thailand.</title>
        <authorList>
            <person name="Thawai C."/>
        </authorList>
    </citation>
    <scope>NUCLEOTIDE SEQUENCE [LARGE SCALE GENOMIC DNA]</scope>
    <source>
        <strain evidence="2 3">CA1R205</strain>
    </source>
</reference>
<evidence type="ECO:0000313" key="2">
    <source>
        <dbReference type="EMBL" id="MBL1095170.1"/>
    </source>
</evidence>
<dbReference type="Proteomes" id="UP000634229">
    <property type="component" value="Unassembled WGS sequence"/>
</dbReference>
<keyword evidence="1" id="KW-0812">Transmembrane</keyword>
<keyword evidence="1" id="KW-0472">Membrane</keyword>
<accession>A0ABS1N5K9</accession>
<dbReference type="RefSeq" id="WP_201870473.1">
    <property type="nucleotide sequence ID" value="NZ_JAERRF010000001.1"/>
</dbReference>
<evidence type="ECO:0000256" key="1">
    <source>
        <dbReference type="SAM" id="Phobius"/>
    </source>
</evidence>
<proteinExistence type="predicted"/>
<evidence type="ECO:0000313" key="3">
    <source>
        <dbReference type="Proteomes" id="UP000634229"/>
    </source>
</evidence>
<organism evidence="2 3">
    <name type="scientific">Streptomyces coffeae</name>
    <dbReference type="NCBI Taxonomy" id="621382"/>
    <lineage>
        <taxon>Bacteria</taxon>
        <taxon>Bacillati</taxon>
        <taxon>Actinomycetota</taxon>
        <taxon>Actinomycetes</taxon>
        <taxon>Kitasatosporales</taxon>
        <taxon>Streptomycetaceae</taxon>
        <taxon>Streptomyces</taxon>
    </lineage>
</organism>
<sequence>MLLAEEWYASDVFWAAVGGVATLATGFAAAVITHRVGTPKRRLWYGIYRTTRLLAEETGRVPELEVRQRGIVLEDPYIVEFRMVSRGRHDIPSSSYDAGQPITFDMGVPVLGVLETENQPVTSPVPRMALDGTALKVGPSLLKKRHMVTYTLLVDGQPNLTSLAALEGVDLRLLRPAREMDVALEFAEGLGSFSPMGALAPASVRAFRAWQKNRQNPRA</sequence>